<evidence type="ECO:0000313" key="1">
    <source>
        <dbReference type="EMBL" id="KKK49202.1"/>
    </source>
</evidence>
<name>A0A0F8VXY2_9ZZZZ</name>
<accession>A0A0F8VXY2</accession>
<gene>
    <name evidence="1" type="ORF">LCGC14_3137460</name>
</gene>
<proteinExistence type="predicted"/>
<protein>
    <recommendedName>
        <fullName evidence="2">DNA primase/nucleoside triphosphatase C-terminal domain-containing protein</fullName>
    </recommendedName>
</protein>
<reference evidence="1" key="1">
    <citation type="journal article" date="2015" name="Nature">
        <title>Complex archaea that bridge the gap between prokaryotes and eukaryotes.</title>
        <authorList>
            <person name="Spang A."/>
            <person name="Saw J.H."/>
            <person name="Jorgensen S.L."/>
            <person name="Zaremba-Niedzwiedzka K."/>
            <person name="Martijn J."/>
            <person name="Lind A.E."/>
            <person name="van Eijk R."/>
            <person name="Schleper C."/>
            <person name="Guy L."/>
            <person name="Ettema T.J."/>
        </authorList>
    </citation>
    <scope>NUCLEOTIDE SEQUENCE</scope>
</reference>
<sequence>QERTNILTFNNSYVGREDKTLKDRLAQEASEGKLINFALRGLKSLYTAKEFVVPAESILALDTFQEIISPVPQFTHRCTEPDTEGPGMSTDYLYELWKWWCKREGLPCGRKSTLIHSLLSTIPNAMQIMEGKAGNLDQMLTGIKATDWVETGFSKG</sequence>
<comment type="caution">
    <text evidence="1">The sequence shown here is derived from an EMBL/GenBank/DDBJ whole genome shotgun (WGS) entry which is preliminary data.</text>
</comment>
<dbReference type="EMBL" id="LAZR01068670">
    <property type="protein sequence ID" value="KKK49202.1"/>
    <property type="molecule type" value="Genomic_DNA"/>
</dbReference>
<dbReference type="AlphaFoldDB" id="A0A0F8VXY2"/>
<feature type="non-terminal residue" evidence="1">
    <location>
        <position position="1"/>
    </location>
</feature>
<evidence type="ECO:0008006" key="2">
    <source>
        <dbReference type="Google" id="ProtNLM"/>
    </source>
</evidence>
<organism evidence="1">
    <name type="scientific">marine sediment metagenome</name>
    <dbReference type="NCBI Taxonomy" id="412755"/>
    <lineage>
        <taxon>unclassified sequences</taxon>
        <taxon>metagenomes</taxon>
        <taxon>ecological metagenomes</taxon>
    </lineage>
</organism>